<dbReference type="Gene3D" id="2.70.98.50">
    <property type="entry name" value="putative glycoside hydrolase family protein from bacillus halodurans"/>
    <property type="match status" value="1"/>
</dbReference>
<name>A0A6M1TG39_9BACT</name>
<evidence type="ECO:0000259" key="5">
    <source>
        <dbReference type="Pfam" id="PF22422"/>
    </source>
</evidence>
<dbReference type="GO" id="GO:0004573">
    <property type="term" value="F:Glc3Man9GlcNAc2 oligosaccharide glucosidase activity"/>
    <property type="evidence" value="ECO:0007669"/>
    <property type="project" value="InterPro"/>
</dbReference>
<dbReference type="Pfam" id="PF21152">
    <property type="entry name" value="YgjK_N"/>
    <property type="match status" value="1"/>
</dbReference>
<organism evidence="6 7">
    <name type="scientific">Fodinibius halophilus</name>
    <dbReference type="NCBI Taxonomy" id="1736908"/>
    <lineage>
        <taxon>Bacteria</taxon>
        <taxon>Pseudomonadati</taxon>
        <taxon>Balneolota</taxon>
        <taxon>Balneolia</taxon>
        <taxon>Balneolales</taxon>
        <taxon>Balneolaceae</taxon>
        <taxon>Fodinibius</taxon>
    </lineage>
</organism>
<dbReference type="InterPro" id="IPR004888">
    <property type="entry name" value="Glycoside_hydrolase_63"/>
</dbReference>
<gene>
    <name evidence="6" type="ORF">G3569_11975</name>
</gene>
<dbReference type="Pfam" id="PF22422">
    <property type="entry name" value="MGH1-like_GH"/>
    <property type="match status" value="1"/>
</dbReference>
<dbReference type="Proteomes" id="UP000479132">
    <property type="component" value="Unassembled WGS sequence"/>
</dbReference>
<evidence type="ECO:0000256" key="3">
    <source>
        <dbReference type="ARBA" id="ARBA00023295"/>
    </source>
</evidence>
<keyword evidence="2 6" id="KW-0378">Hydrolase</keyword>
<dbReference type="Gene3D" id="1.50.10.10">
    <property type="match status" value="1"/>
</dbReference>
<evidence type="ECO:0000259" key="4">
    <source>
        <dbReference type="Pfam" id="PF21152"/>
    </source>
</evidence>
<feature type="domain" description="Mannosylglycerate hydrolase MGH1-like glycoside hydrolase" evidence="5">
    <location>
        <begin position="283"/>
        <end position="614"/>
    </location>
</feature>
<dbReference type="InterPro" id="IPR048450">
    <property type="entry name" value="YgjK_N"/>
</dbReference>
<sequence>MEGVPDSTTDGGISVFTDQGSWFGFAFSAGRSPQGKVGFSGPYRISDSWRTASRWQGKTFAKLLLKKEGQDSYREPIEVSSHSYPGRLQQQVKYADITATMTLIFSSEKTVLVRTELKNRSSASQKIIPQWRHTSFSNFLGIEADQGILKVETGTDEPSYYISGDFPFSVHREEAAYDVAAVNPVELAPNASATTYLSYSYSKEEASAPIADAGDHFSENRSRWNKQINDMLGAPTPWNKDRSLQRLSIKSIMTLINNWRSPRGDLRYNGLFPSYAYQGFHGIWSWDSWKHASALALFDSELAKDQMRVMFDYQNESGMVPDVIYADSTENNWRDTKPPLAAWAVWNIYEQSGDSTFLSEIYPKLKRYHRWWYANRDHDGNGLCEYGSTDGTRIAAAWESGMDNAVRFDDAVMVKNSENAWSLNQESVDLNAYLYADKIYLSKMADKLGLSRESAKLYEEAQGLKERINEQMYDSKSGYYYDKELESEALIRVKGPEGWIPLWAGIADEQQAVSVRDIMMDEDHFRSTVPLPTLQVSHPKFNPRNGYWRGPVWLDQFYFGIKALTNYGFDKEASILVDQLLKNAKGLAGSPQPIRENYHPITGEGLNARHFSWSAAHILMMSQMESLELEH</sequence>
<protein>
    <submittedName>
        <fullName evidence="6">Glycoside hydrolase</fullName>
    </submittedName>
</protein>
<dbReference type="AlphaFoldDB" id="A0A6M1TG39"/>
<reference evidence="6 7" key="1">
    <citation type="submission" date="2020-02" db="EMBL/GenBank/DDBJ databases">
        <title>Aliifodinibius halophilus 2W32, complete genome.</title>
        <authorList>
            <person name="Li Y."/>
            <person name="Wu S."/>
        </authorList>
    </citation>
    <scope>NUCLEOTIDE SEQUENCE [LARGE SCALE GENOMIC DNA]</scope>
    <source>
        <strain evidence="6 7">2W32</strain>
    </source>
</reference>
<proteinExistence type="inferred from homology"/>
<dbReference type="SUPFAM" id="SSF48208">
    <property type="entry name" value="Six-hairpin glycosidases"/>
    <property type="match status" value="1"/>
</dbReference>
<dbReference type="PANTHER" id="PTHR10412:SF11">
    <property type="entry name" value="MANNOSYL-OLIGOSACCHARIDE GLUCOSIDASE"/>
    <property type="match status" value="1"/>
</dbReference>
<dbReference type="GO" id="GO:0009311">
    <property type="term" value="P:oligosaccharide metabolic process"/>
    <property type="evidence" value="ECO:0007669"/>
    <property type="project" value="InterPro"/>
</dbReference>
<dbReference type="InterPro" id="IPR008928">
    <property type="entry name" value="6-hairpin_glycosidase_sf"/>
</dbReference>
<feature type="domain" description="Glucosidase YgjK N-terminal" evidence="4">
    <location>
        <begin position="15"/>
        <end position="119"/>
    </location>
</feature>
<dbReference type="PANTHER" id="PTHR10412">
    <property type="entry name" value="MANNOSYL-OLIGOSACCHARIDE GLUCOSIDASE"/>
    <property type="match status" value="1"/>
</dbReference>
<comment type="caution">
    <text evidence="6">The sequence shown here is derived from an EMBL/GenBank/DDBJ whole genome shotgun (WGS) entry which is preliminary data.</text>
</comment>
<accession>A0A6M1TG39</accession>
<dbReference type="EMBL" id="JAALLS010000015">
    <property type="protein sequence ID" value="NGP89072.1"/>
    <property type="molecule type" value="Genomic_DNA"/>
</dbReference>
<evidence type="ECO:0000313" key="6">
    <source>
        <dbReference type="EMBL" id="NGP89072.1"/>
    </source>
</evidence>
<keyword evidence="7" id="KW-1185">Reference proteome</keyword>
<evidence type="ECO:0000313" key="7">
    <source>
        <dbReference type="Proteomes" id="UP000479132"/>
    </source>
</evidence>
<comment type="similarity">
    <text evidence="1">Belongs to the glycosyl hydrolase 63 family.</text>
</comment>
<evidence type="ECO:0000256" key="1">
    <source>
        <dbReference type="ARBA" id="ARBA00010833"/>
    </source>
</evidence>
<keyword evidence="3" id="KW-0326">Glycosidase</keyword>
<dbReference type="GO" id="GO:0006487">
    <property type="term" value="P:protein N-linked glycosylation"/>
    <property type="evidence" value="ECO:0007669"/>
    <property type="project" value="TreeGrafter"/>
</dbReference>
<evidence type="ECO:0000256" key="2">
    <source>
        <dbReference type="ARBA" id="ARBA00022801"/>
    </source>
</evidence>
<dbReference type="InterPro" id="IPR054491">
    <property type="entry name" value="MGH1-like_GH"/>
</dbReference>
<dbReference type="InterPro" id="IPR012341">
    <property type="entry name" value="6hp_glycosidase-like_sf"/>
</dbReference>